<dbReference type="AlphaFoldDB" id="A0AAV0RQB1"/>
<name>A0AAV0RQB1_9ROSI</name>
<evidence type="ECO:0000313" key="2">
    <source>
        <dbReference type="Proteomes" id="UP001154282"/>
    </source>
</evidence>
<keyword evidence="2" id="KW-1185">Reference proteome</keyword>
<reference evidence="1" key="1">
    <citation type="submission" date="2022-08" db="EMBL/GenBank/DDBJ databases">
        <authorList>
            <person name="Gutierrez-Valencia J."/>
        </authorList>
    </citation>
    <scope>NUCLEOTIDE SEQUENCE</scope>
</reference>
<dbReference type="EMBL" id="CAMGYJ010000011">
    <property type="protein sequence ID" value="CAI0559441.1"/>
    <property type="molecule type" value="Genomic_DNA"/>
</dbReference>
<protein>
    <submittedName>
        <fullName evidence="1">Uncharacterized protein</fullName>
    </submittedName>
</protein>
<organism evidence="1 2">
    <name type="scientific">Linum tenue</name>
    <dbReference type="NCBI Taxonomy" id="586396"/>
    <lineage>
        <taxon>Eukaryota</taxon>
        <taxon>Viridiplantae</taxon>
        <taxon>Streptophyta</taxon>
        <taxon>Embryophyta</taxon>
        <taxon>Tracheophyta</taxon>
        <taxon>Spermatophyta</taxon>
        <taxon>Magnoliopsida</taxon>
        <taxon>eudicotyledons</taxon>
        <taxon>Gunneridae</taxon>
        <taxon>Pentapetalae</taxon>
        <taxon>rosids</taxon>
        <taxon>fabids</taxon>
        <taxon>Malpighiales</taxon>
        <taxon>Linaceae</taxon>
        <taxon>Linum</taxon>
    </lineage>
</organism>
<dbReference type="Proteomes" id="UP001154282">
    <property type="component" value="Unassembled WGS sequence"/>
</dbReference>
<proteinExistence type="predicted"/>
<gene>
    <name evidence="1" type="ORF">LITE_LOCUS49217</name>
</gene>
<comment type="caution">
    <text evidence="1">The sequence shown here is derived from an EMBL/GenBank/DDBJ whole genome shotgun (WGS) entry which is preliminary data.</text>
</comment>
<accession>A0AAV0RQB1</accession>
<sequence>MLQARGSEMARVLLIGIWKGTLAVTRRHMQSMPAPVRFLSWSQQSAVGEEPAAELFVRKFMQGVRPAMAVAEHGVVIWPLEGEIRKASASEAAMEMRSTREQGLKDAM</sequence>
<evidence type="ECO:0000313" key="1">
    <source>
        <dbReference type="EMBL" id="CAI0559441.1"/>
    </source>
</evidence>